<proteinExistence type="predicted"/>
<sequence>MCLISNYLYALYQTKTNRLVSNFEHECAIINSIKHQTSCRQMSAQQSTETEKFYFNCISYCFRFLLAAPNGVVPSFQPACYIIRGDRGFLLRLIHVELSTLCIQKRVRIAHYHSWPAFLHIIKGIPEVRHD</sequence>
<protein>
    <submittedName>
        <fullName evidence="1">Uncharacterized protein</fullName>
    </submittedName>
</protein>
<dbReference type="AlphaFoldDB" id="A0A3M7SNK9"/>
<gene>
    <name evidence="1" type="ORF">BpHYR1_015828</name>
</gene>
<evidence type="ECO:0000313" key="1">
    <source>
        <dbReference type="EMBL" id="RNA37431.1"/>
    </source>
</evidence>
<reference evidence="1 2" key="1">
    <citation type="journal article" date="2018" name="Sci. Rep.">
        <title>Genomic signatures of local adaptation to the degree of environmental predictability in rotifers.</title>
        <authorList>
            <person name="Franch-Gras L."/>
            <person name="Hahn C."/>
            <person name="Garcia-Roger E.M."/>
            <person name="Carmona M.J."/>
            <person name="Serra M."/>
            <person name="Gomez A."/>
        </authorList>
    </citation>
    <scope>NUCLEOTIDE SEQUENCE [LARGE SCALE GENOMIC DNA]</scope>
    <source>
        <strain evidence="1">HYR1</strain>
    </source>
</reference>
<evidence type="ECO:0000313" key="2">
    <source>
        <dbReference type="Proteomes" id="UP000276133"/>
    </source>
</evidence>
<keyword evidence="2" id="KW-1185">Reference proteome</keyword>
<name>A0A3M7SNK9_BRAPC</name>
<dbReference type="Proteomes" id="UP000276133">
    <property type="component" value="Unassembled WGS sequence"/>
</dbReference>
<organism evidence="1 2">
    <name type="scientific">Brachionus plicatilis</name>
    <name type="common">Marine rotifer</name>
    <name type="synonym">Brachionus muelleri</name>
    <dbReference type="NCBI Taxonomy" id="10195"/>
    <lineage>
        <taxon>Eukaryota</taxon>
        <taxon>Metazoa</taxon>
        <taxon>Spiralia</taxon>
        <taxon>Gnathifera</taxon>
        <taxon>Rotifera</taxon>
        <taxon>Eurotatoria</taxon>
        <taxon>Monogononta</taxon>
        <taxon>Pseudotrocha</taxon>
        <taxon>Ploima</taxon>
        <taxon>Brachionidae</taxon>
        <taxon>Brachionus</taxon>
    </lineage>
</organism>
<accession>A0A3M7SNK9</accession>
<comment type="caution">
    <text evidence="1">The sequence shown here is derived from an EMBL/GenBank/DDBJ whole genome shotgun (WGS) entry which is preliminary data.</text>
</comment>
<dbReference type="EMBL" id="REGN01001046">
    <property type="protein sequence ID" value="RNA37431.1"/>
    <property type="molecule type" value="Genomic_DNA"/>
</dbReference>